<dbReference type="InterPro" id="IPR019207">
    <property type="entry name" value="DUF2092"/>
</dbReference>
<dbReference type="EMBL" id="BJKP01000025">
    <property type="protein sequence ID" value="GEA28078.1"/>
    <property type="molecule type" value="Genomic_DNA"/>
</dbReference>
<proteinExistence type="predicted"/>
<gene>
    <name evidence="1" type="ORF">MiAbW_02650</name>
</gene>
<evidence type="ECO:0000313" key="1">
    <source>
        <dbReference type="EMBL" id="GEA28078.1"/>
    </source>
</evidence>
<reference evidence="1 2" key="1">
    <citation type="journal article" date="2019" name="FEMS Microbiol. Lett.">
        <title>A novel salt-tolerant genotype illuminates the sucrose gene evolution in freshwater bloom-forming cyanobacterium Microcystis aeruginosa.</title>
        <authorList>
            <person name="Tanabe Y."/>
            <person name="Yamaguchi H."/>
            <person name="Sano T."/>
            <person name="Kawachi M."/>
        </authorList>
    </citation>
    <scope>NUCLEOTIDE SEQUENCE [LARGE SCALE GENOMIC DNA]</scope>
    <source>
        <strain evidence="1 2">NIES-4325</strain>
    </source>
</reference>
<accession>A0A5J4FC14</accession>
<organism evidence="1 2">
    <name type="scientific">Microcystis aeruginosa NIES-4325</name>
    <dbReference type="NCBI Taxonomy" id="2569534"/>
    <lineage>
        <taxon>Bacteria</taxon>
        <taxon>Bacillati</taxon>
        <taxon>Cyanobacteriota</taxon>
        <taxon>Cyanophyceae</taxon>
        <taxon>Oscillatoriophycideae</taxon>
        <taxon>Chroococcales</taxon>
        <taxon>Microcystaceae</taxon>
        <taxon>Microcystis</taxon>
    </lineage>
</organism>
<evidence type="ECO:0000313" key="2">
    <source>
        <dbReference type="Proteomes" id="UP000376575"/>
    </source>
</evidence>
<dbReference type="AlphaFoldDB" id="A0A5J4FC14"/>
<dbReference type="Proteomes" id="UP000376575">
    <property type="component" value="Unassembled WGS sequence"/>
</dbReference>
<protein>
    <submittedName>
        <fullName evidence="1">Uncharacterized protein</fullName>
    </submittedName>
</protein>
<sequence length="41" mass="4488">MSNLAANDPCADLMADVEQIIFIGNNMVNGEQTYCLLLADR</sequence>
<dbReference type="Pfam" id="PF09865">
    <property type="entry name" value="DUF2092"/>
    <property type="match status" value="1"/>
</dbReference>
<comment type="caution">
    <text evidence="1">The sequence shown here is derived from an EMBL/GenBank/DDBJ whole genome shotgun (WGS) entry which is preliminary data.</text>
</comment>
<name>A0A5J4FC14_MICAE</name>